<dbReference type="Pfam" id="PF00823">
    <property type="entry name" value="PPE"/>
    <property type="match status" value="1"/>
</dbReference>
<name>A0AB38UTJ1_9MYCO</name>
<dbReference type="EMBL" id="UPHM01000056">
    <property type="protein sequence ID" value="VAZ93545.1"/>
    <property type="molecule type" value="Genomic_DNA"/>
</dbReference>
<dbReference type="PANTHER" id="PTHR46766:SF1">
    <property type="entry name" value="GLUTAMINE-RICH PROTEIN 2"/>
    <property type="match status" value="1"/>
</dbReference>
<dbReference type="Pfam" id="PF12484">
    <property type="entry name" value="PPE-SVP"/>
    <property type="match status" value="1"/>
</dbReference>
<sequence length="369" mass="36937">MPGVQILPVAASPPVVGGIGPGLLSDFAALPPEINSGRMYSGPGSGPLMAAAAAWNRLADDLETAATAYSSLILELTALPWRGTAADAMVASVLPFVSWLGSTAALAEQAAIQAGAAAAAFELAFALTVPPPVITANRALLTALVATNWFGQNTPAIATAEAHYAEMWVQDATAMHEYAAAAAIASALTPFTPPPKAANPYPTSIPWDTLLEYWTTILNALAITEAFVYDGGGLTLNGLQVAGAMLWSNAANAEAPAAAAAAAAGVPGAAAAWSLSQVGAGPAAISAGLAVKIGPMSVPPGWDPVPSAAGAKVTTVSPRGVRAAVRAGEMSGLLPGVSPSRSRAAEAGGNFGRRYGSRIRVTCRPPNAG</sequence>
<organism evidence="4 7">
    <name type="scientific">Mycobacterium persicum</name>
    <dbReference type="NCBI Taxonomy" id="1487726"/>
    <lineage>
        <taxon>Bacteria</taxon>
        <taxon>Bacillati</taxon>
        <taxon>Actinomycetota</taxon>
        <taxon>Actinomycetes</taxon>
        <taxon>Mycobacteriales</taxon>
        <taxon>Mycobacteriaceae</taxon>
        <taxon>Mycobacterium</taxon>
    </lineage>
</organism>
<comment type="caution">
    <text evidence="4">The sequence shown here is derived from an EMBL/GenBank/DDBJ whole genome shotgun (WGS) entry which is preliminary data.</text>
</comment>
<dbReference type="InterPro" id="IPR022171">
    <property type="entry name" value="PPE_C"/>
</dbReference>
<proteinExistence type="inferred from homology"/>
<dbReference type="Proteomes" id="UP000271464">
    <property type="component" value="Unassembled WGS sequence"/>
</dbReference>
<dbReference type="PANTHER" id="PTHR46766">
    <property type="entry name" value="GLUTAMINE-RICH PROTEIN 2"/>
    <property type="match status" value="1"/>
</dbReference>
<protein>
    <submittedName>
        <fullName evidence="4">PPE family protein PPE32</fullName>
    </submittedName>
</protein>
<accession>A0AB38UTJ1</accession>
<feature type="domain" description="PPE" evidence="2">
    <location>
        <begin position="26"/>
        <end position="189"/>
    </location>
</feature>
<reference evidence="6 7" key="1">
    <citation type="submission" date="2018-09" db="EMBL/GenBank/DDBJ databases">
        <authorList>
            <person name="Tagini F."/>
        </authorList>
    </citation>
    <scope>NUCLEOTIDE SEQUENCE [LARGE SCALE GENOMIC DNA]</scope>
    <source>
        <strain evidence="5 6">MK4</strain>
        <strain evidence="4 7">MK42</strain>
    </source>
</reference>
<dbReference type="AlphaFoldDB" id="A0AB38UTJ1"/>
<dbReference type="RefSeq" id="WP_371687216.1">
    <property type="nucleotide sequence ID" value="NZ_MWKV01000001.1"/>
</dbReference>
<feature type="domain" description="PPE family C-terminal" evidence="3">
    <location>
        <begin position="286"/>
        <end position="365"/>
    </location>
</feature>
<evidence type="ECO:0000313" key="7">
    <source>
        <dbReference type="Proteomes" id="UP000279331"/>
    </source>
</evidence>
<dbReference type="InterPro" id="IPR038332">
    <property type="entry name" value="PPE_sf"/>
</dbReference>
<keyword evidence="6" id="KW-1185">Reference proteome</keyword>
<dbReference type="GO" id="GO:0052572">
    <property type="term" value="P:response to host immune response"/>
    <property type="evidence" value="ECO:0007669"/>
    <property type="project" value="TreeGrafter"/>
</dbReference>
<evidence type="ECO:0000313" key="4">
    <source>
        <dbReference type="EMBL" id="VAZ83820.1"/>
    </source>
</evidence>
<evidence type="ECO:0000259" key="2">
    <source>
        <dbReference type="Pfam" id="PF00823"/>
    </source>
</evidence>
<evidence type="ECO:0000256" key="1">
    <source>
        <dbReference type="ARBA" id="ARBA00010652"/>
    </source>
</evidence>
<dbReference type="FunFam" id="1.20.1260.20:FF:000001">
    <property type="entry name" value="PPE family protein PPE41"/>
    <property type="match status" value="1"/>
</dbReference>
<dbReference type="EMBL" id="UPHL01000065">
    <property type="protein sequence ID" value="VAZ83820.1"/>
    <property type="molecule type" value="Genomic_DNA"/>
</dbReference>
<evidence type="ECO:0000313" key="5">
    <source>
        <dbReference type="EMBL" id="VAZ93545.1"/>
    </source>
</evidence>
<evidence type="ECO:0000259" key="3">
    <source>
        <dbReference type="Pfam" id="PF12484"/>
    </source>
</evidence>
<dbReference type="Gene3D" id="1.20.1260.20">
    <property type="entry name" value="PPE superfamily"/>
    <property type="match status" value="1"/>
</dbReference>
<evidence type="ECO:0000313" key="6">
    <source>
        <dbReference type="Proteomes" id="UP000271464"/>
    </source>
</evidence>
<comment type="similarity">
    <text evidence="1">Belongs to the mycobacterial PPE family.</text>
</comment>
<dbReference type="Proteomes" id="UP000279331">
    <property type="component" value="Unassembled WGS sequence"/>
</dbReference>
<gene>
    <name evidence="4" type="ORF">LAUMK42_02638</name>
    <name evidence="5" type="ORF">LAUMK4_02489</name>
</gene>
<dbReference type="InterPro" id="IPR000030">
    <property type="entry name" value="PPE_dom"/>
</dbReference>
<dbReference type="SUPFAM" id="SSF140459">
    <property type="entry name" value="PE/PPE dimer-like"/>
    <property type="match status" value="1"/>
</dbReference>